<dbReference type="SMART" id="SM00487">
    <property type="entry name" value="DEXDc"/>
    <property type="match status" value="1"/>
</dbReference>
<dbReference type="Proteomes" id="UP000309215">
    <property type="component" value="Unassembled WGS sequence"/>
</dbReference>
<keyword evidence="7" id="KW-0347">Helicase</keyword>
<keyword evidence="4" id="KW-0479">Metal-binding</keyword>
<dbReference type="NCBIfam" id="TIGR01587">
    <property type="entry name" value="cas3_core"/>
    <property type="match status" value="1"/>
</dbReference>
<dbReference type="OrthoDB" id="9810236at2"/>
<dbReference type="GO" id="GO:0003724">
    <property type="term" value="F:RNA helicase activity"/>
    <property type="evidence" value="ECO:0007669"/>
    <property type="project" value="TreeGrafter"/>
</dbReference>
<dbReference type="GO" id="GO:0046872">
    <property type="term" value="F:metal ion binding"/>
    <property type="evidence" value="ECO:0007669"/>
    <property type="project" value="UniProtKB-KW"/>
</dbReference>
<evidence type="ECO:0000256" key="4">
    <source>
        <dbReference type="ARBA" id="ARBA00022723"/>
    </source>
</evidence>
<gene>
    <name evidence="13" type="primary">cas3</name>
    <name evidence="13" type="ORF">E8A74_03430</name>
</gene>
<keyword evidence="3" id="KW-0540">Nuclease</keyword>
<dbReference type="InterPro" id="IPR006474">
    <property type="entry name" value="Helicase_Cas3_CRISPR-ass_core"/>
</dbReference>
<dbReference type="AlphaFoldDB" id="A0A4U1JJY7"/>
<keyword evidence="8" id="KW-0067">ATP-binding</keyword>
<feature type="domain" description="HD Cas3-type" evidence="12">
    <location>
        <begin position="16"/>
        <end position="232"/>
    </location>
</feature>
<dbReference type="InterPro" id="IPR027417">
    <property type="entry name" value="P-loop_NTPase"/>
</dbReference>
<evidence type="ECO:0000259" key="12">
    <source>
        <dbReference type="PROSITE" id="PS51643"/>
    </source>
</evidence>
<feature type="region of interest" description="Disordered" evidence="11">
    <location>
        <begin position="635"/>
        <end position="655"/>
    </location>
</feature>
<dbReference type="Pfam" id="PF22590">
    <property type="entry name" value="Cas3-like_C_2"/>
    <property type="match status" value="1"/>
</dbReference>
<dbReference type="GO" id="GO:0004518">
    <property type="term" value="F:nuclease activity"/>
    <property type="evidence" value="ECO:0007669"/>
    <property type="project" value="UniProtKB-KW"/>
</dbReference>
<dbReference type="InterPro" id="IPR006483">
    <property type="entry name" value="CRISPR-assoc_Cas3_HD"/>
</dbReference>
<name>A0A4U1JJY7_9BACT</name>
<dbReference type="GO" id="GO:0051607">
    <property type="term" value="P:defense response to virus"/>
    <property type="evidence" value="ECO:0007669"/>
    <property type="project" value="UniProtKB-KW"/>
</dbReference>
<dbReference type="InterPro" id="IPR050079">
    <property type="entry name" value="DEAD_box_RNA_helicase"/>
</dbReference>
<evidence type="ECO:0000256" key="6">
    <source>
        <dbReference type="ARBA" id="ARBA00022801"/>
    </source>
</evidence>
<dbReference type="PANTHER" id="PTHR47959:SF16">
    <property type="entry name" value="CRISPR-ASSOCIATED NUCLEASE_HELICASE CAS3-RELATED"/>
    <property type="match status" value="1"/>
</dbReference>
<dbReference type="InterPro" id="IPR011545">
    <property type="entry name" value="DEAD/DEAH_box_helicase_dom"/>
</dbReference>
<dbReference type="GO" id="GO:0016787">
    <property type="term" value="F:hydrolase activity"/>
    <property type="evidence" value="ECO:0007669"/>
    <property type="project" value="UniProtKB-KW"/>
</dbReference>
<comment type="similarity">
    <text evidence="1">In the N-terminal section; belongs to the CRISPR-associated nuclease Cas3-HD family.</text>
</comment>
<accession>A0A4U1JJY7</accession>
<evidence type="ECO:0000256" key="9">
    <source>
        <dbReference type="ARBA" id="ARBA00023118"/>
    </source>
</evidence>
<dbReference type="Gene3D" id="3.40.50.300">
    <property type="entry name" value="P-loop containing nucleotide triphosphate hydrolases"/>
    <property type="match status" value="2"/>
</dbReference>
<comment type="caution">
    <text evidence="13">The sequence shown here is derived from an EMBL/GenBank/DDBJ whole genome shotgun (WGS) entry which is preliminary data.</text>
</comment>
<dbReference type="SUPFAM" id="SSF52540">
    <property type="entry name" value="P-loop containing nucleoside triphosphate hydrolases"/>
    <property type="match status" value="1"/>
</dbReference>
<reference evidence="13 14" key="1">
    <citation type="submission" date="2019-04" db="EMBL/GenBank/DDBJ databases">
        <authorList>
            <person name="Li Y."/>
            <person name="Wang J."/>
        </authorList>
    </citation>
    <scope>NUCLEOTIDE SEQUENCE [LARGE SCALE GENOMIC DNA]</scope>
    <source>
        <strain evidence="13 14">DSM 14668</strain>
    </source>
</reference>
<comment type="similarity">
    <text evidence="2">In the central section; belongs to the CRISPR-associated helicase Cas3 family.</text>
</comment>
<dbReference type="PROSITE" id="PS51643">
    <property type="entry name" value="HD_CAS3"/>
    <property type="match status" value="1"/>
</dbReference>
<dbReference type="GO" id="GO:0005524">
    <property type="term" value="F:ATP binding"/>
    <property type="evidence" value="ECO:0007669"/>
    <property type="project" value="UniProtKB-KW"/>
</dbReference>
<feature type="compositionally biased region" description="Basic and acidic residues" evidence="11">
    <location>
        <begin position="635"/>
        <end position="644"/>
    </location>
</feature>
<dbReference type="GO" id="GO:0005829">
    <property type="term" value="C:cytosol"/>
    <property type="evidence" value="ECO:0007669"/>
    <property type="project" value="TreeGrafter"/>
</dbReference>
<dbReference type="InterPro" id="IPR038257">
    <property type="entry name" value="CRISPR-assoc_Cas3_HD_sf"/>
</dbReference>
<keyword evidence="5" id="KW-0547">Nucleotide-binding</keyword>
<evidence type="ECO:0000256" key="7">
    <source>
        <dbReference type="ARBA" id="ARBA00022806"/>
    </source>
</evidence>
<evidence type="ECO:0000256" key="8">
    <source>
        <dbReference type="ARBA" id="ARBA00022840"/>
    </source>
</evidence>
<dbReference type="PANTHER" id="PTHR47959">
    <property type="entry name" value="ATP-DEPENDENT RNA HELICASE RHLE-RELATED"/>
    <property type="match status" value="1"/>
</dbReference>
<feature type="region of interest" description="Disordered" evidence="11">
    <location>
        <begin position="1"/>
        <end position="20"/>
    </location>
</feature>
<dbReference type="Gene3D" id="1.10.3210.30">
    <property type="match status" value="1"/>
</dbReference>
<comment type="similarity">
    <text evidence="10">Belongs to the DEAD box helicase family.</text>
</comment>
<evidence type="ECO:0000256" key="10">
    <source>
        <dbReference type="ARBA" id="ARBA00038437"/>
    </source>
</evidence>
<dbReference type="Pfam" id="PF00270">
    <property type="entry name" value="DEAD"/>
    <property type="match status" value="1"/>
</dbReference>
<evidence type="ECO:0000256" key="1">
    <source>
        <dbReference type="ARBA" id="ARBA00006847"/>
    </source>
</evidence>
<evidence type="ECO:0000256" key="11">
    <source>
        <dbReference type="SAM" id="MobiDB-lite"/>
    </source>
</evidence>
<evidence type="ECO:0000256" key="5">
    <source>
        <dbReference type="ARBA" id="ARBA00022741"/>
    </source>
</evidence>
<keyword evidence="6" id="KW-0378">Hydrolase</keyword>
<dbReference type="SMART" id="SM00490">
    <property type="entry name" value="HELICc"/>
    <property type="match status" value="1"/>
</dbReference>
<dbReference type="InterPro" id="IPR054712">
    <property type="entry name" value="Cas3-like_dom"/>
</dbReference>
<sequence length="809" mass="89530">MPRRLLAKSFHGPRDAPPDHALLTQHSRDVVQACRALSRVAGPAALQAAGLPEGMLDRFTRALCADGWMQDIGKANEHFQAMVGGQPEITQLLRHEAISGLLVWQYAPLRAWLDTLGEDLTLALWGAVGHHRKFDEFLEPALVAPSTIYTAHEDFKAILDGMAEDLGLGPPPRIERHLVLGRARVGAYDFDVSRDLQAMQEAFMDHEVAFTEEGTRRLLALIKAFGIAADVTASALPRRVATSEPVEFDRFIEEQLTIGLGVEDLRRLVRHWAWNHAAPPDAERDEAQLPPGFVVRPFQEKVASSTSRLTLAEAGCGSGKSLAAYLWAEQWCARLHERSEQPMRMFFCLPTTGTTTEHFKDYALEAGVDAALAHGRARIDLRTIARTAQQEDATETASHAQAALAAERAKVEALSLWDVPLAVCTADTVLGLMPNALRAICALPAIVQSCIVFDEIHAFDEQLFGHLLMFLKTFPNLPVLLMTASLPEVRRRALAEVRTDLVIVPGPAELEALPRYELQRAEDDEAVWSAVTTHVEGGGKVLWVRNQVASANETYREGRRRLPGAAVEVYHSRFRYKDRSRRHRRVVDHFKGGRGGTLLVATQVAEMSLDLSADLLITDVAPVPSLIQRLGRLNRRADPTRPPDPKPAYVCAPKNGSKPYGDEELRAGWAWVDTLRALGRSLSQRDLAAHFTAGAAGPGIDIEAAEKDAFFVGVPGHSGVWRTRPGTTRGEGYTANVVLEADVRRYRDETGKDEPDRDWLREHEVAIPIKNEMFGWNRIRGVPSAPSDAVAYDYNEETYEGTGAEWREK</sequence>
<evidence type="ECO:0000256" key="2">
    <source>
        <dbReference type="ARBA" id="ARBA00009046"/>
    </source>
</evidence>
<keyword evidence="9" id="KW-0051">Antiviral defense</keyword>
<dbReference type="GO" id="GO:0003676">
    <property type="term" value="F:nucleic acid binding"/>
    <property type="evidence" value="ECO:0007669"/>
    <property type="project" value="InterPro"/>
</dbReference>
<dbReference type="EMBL" id="SSMQ01000002">
    <property type="protein sequence ID" value="TKD12900.1"/>
    <property type="molecule type" value="Genomic_DNA"/>
</dbReference>
<protein>
    <submittedName>
        <fullName evidence="13">CRISPR-associated helicase Cas3</fullName>
    </submittedName>
</protein>
<dbReference type="InterPro" id="IPR014001">
    <property type="entry name" value="Helicase_ATP-bd"/>
</dbReference>
<keyword evidence="14" id="KW-1185">Reference proteome</keyword>
<proteinExistence type="inferred from homology"/>
<evidence type="ECO:0000313" key="13">
    <source>
        <dbReference type="EMBL" id="TKD12900.1"/>
    </source>
</evidence>
<dbReference type="InterPro" id="IPR001650">
    <property type="entry name" value="Helicase_C-like"/>
</dbReference>
<evidence type="ECO:0000256" key="3">
    <source>
        <dbReference type="ARBA" id="ARBA00022722"/>
    </source>
</evidence>
<evidence type="ECO:0000313" key="14">
    <source>
        <dbReference type="Proteomes" id="UP000309215"/>
    </source>
</evidence>
<organism evidence="13 14">
    <name type="scientific">Polyangium fumosum</name>
    <dbReference type="NCBI Taxonomy" id="889272"/>
    <lineage>
        <taxon>Bacteria</taxon>
        <taxon>Pseudomonadati</taxon>
        <taxon>Myxococcota</taxon>
        <taxon>Polyangia</taxon>
        <taxon>Polyangiales</taxon>
        <taxon>Polyangiaceae</taxon>
        <taxon>Polyangium</taxon>
    </lineage>
</organism>